<sequence>MKNLYRYSCGEGKLDFVMLHGWGMNANAWRYIINRFGSHFRLHLFDLPGYGFSQSEESFTLPEISETLLKKAPPQAIWLGWSMGGCIASEIALRYPERVLALITVCSSPCFVSQHEWPGISWQVLSCFEQKLEDHLQNTLEKFLLLQTLGTINSQRDTTSLKSFLFSRPLPKKEVLKAGLKILRYTDMRDSLNAISMPFLRIYGKLDALVPCKIAELLDEAWPHTQSVIMHQSAHVPFISHPDDFLEVILYFYQKYFSH</sequence>
<comment type="subunit">
    <text evidence="5">Monomer.</text>
</comment>
<reference evidence="6 7" key="2">
    <citation type="submission" date="2017-09" db="EMBL/GenBank/DDBJ databases">
        <title>The genome of whitefly Bemisia tabaci, a global crop pest, provides novel insights into virus transmission, host adaptation and insecticide resistance.</title>
        <authorList>
            <person name="Kaur N."/>
            <person name="Kliot A."/>
            <person name="Pinheiro P.V."/>
            <person name="Luan J."/>
            <person name="Zheng Y."/>
            <person name="Liu W."/>
            <person name="Sun H."/>
            <person name="Yang X."/>
            <person name="Xu Y."/>
            <person name="Luo Y."/>
            <person name="Kruse A."/>
            <person name="Fisher T.W."/>
            <person name="Nelson D.R."/>
            <person name="Elimelech M."/>
            <person name="MacCoss M."/>
            <person name="Johnson R."/>
            <person name="Cohen E."/>
            <person name="Hunter W.B."/>
            <person name="Brown J.K."/>
            <person name="Jander G."/>
            <person name="Cilia M."/>
            <person name="Douglas A.E."/>
            <person name="Ghanim M."/>
            <person name="Simmons A.M."/>
            <person name="Wintermantel W.M."/>
            <person name="Ling K.-S."/>
            <person name="Fei Z."/>
        </authorList>
    </citation>
    <scope>NUCLEOTIDE SEQUENCE [LARGE SCALE GENOMIC DNA]</scope>
    <source>
        <strain evidence="6 7">MEAM1</strain>
    </source>
</reference>
<dbReference type="PANTHER" id="PTHR43798:SF31">
    <property type="entry name" value="AB HYDROLASE SUPERFAMILY PROTEIN YCLE"/>
    <property type="match status" value="1"/>
</dbReference>
<evidence type="ECO:0000256" key="4">
    <source>
        <dbReference type="ARBA" id="ARBA00022801"/>
    </source>
</evidence>
<feature type="active site" evidence="5">
    <location>
        <position position="207"/>
    </location>
</feature>
<evidence type="ECO:0000256" key="1">
    <source>
        <dbReference type="ARBA" id="ARBA00022487"/>
    </source>
</evidence>
<reference evidence="7" key="1">
    <citation type="submission" date="2016-06" db="EMBL/GenBank/DDBJ databases">
        <authorList>
            <person name="Chen W."/>
            <person name="Hasegawa D.K."/>
        </authorList>
    </citation>
    <scope>NUCLEOTIDE SEQUENCE [LARGE SCALE GENOMIC DNA]</scope>
    <source>
        <strain evidence="7">MEAM1</strain>
    </source>
</reference>
<dbReference type="GO" id="GO:0009102">
    <property type="term" value="P:biotin biosynthetic process"/>
    <property type="evidence" value="ECO:0007669"/>
    <property type="project" value="UniProtKB-UniRule"/>
</dbReference>
<dbReference type="OrthoDB" id="9780744at2"/>
<comment type="subcellular location">
    <subcellularLocation>
        <location evidence="5">Cytoplasm</location>
    </subcellularLocation>
</comment>
<dbReference type="PANTHER" id="PTHR43798">
    <property type="entry name" value="MONOACYLGLYCEROL LIPASE"/>
    <property type="match status" value="1"/>
</dbReference>
<comment type="similarity">
    <text evidence="5">Belongs to the AB hydrolase superfamily. Carboxylesterase BioH family.</text>
</comment>
<organism evidence="6 7">
    <name type="scientific">Candidatus Hamiltonella defensa</name>
    <name type="common">Bemisia tabaci</name>
    <dbReference type="NCBI Taxonomy" id="672795"/>
    <lineage>
        <taxon>Bacteria</taxon>
        <taxon>Pseudomonadati</taxon>
        <taxon>Pseudomonadota</taxon>
        <taxon>Gammaproteobacteria</taxon>
        <taxon>Enterobacterales</taxon>
        <taxon>Enterobacteriaceae</taxon>
        <taxon>aphid secondary symbionts</taxon>
        <taxon>Candidatus Williamhamiltonella</taxon>
    </lineage>
</organism>
<proteinExistence type="inferred from homology"/>
<comment type="catalytic activity">
    <reaction evidence="5">
        <text>6-carboxyhexanoyl-[ACP] methyl ester + H2O = 6-carboxyhexanoyl-[ACP] + methanol + H(+)</text>
        <dbReference type="Rhea" id="RHEA:42700"/>
        <dbReference type="Rhea" id="RHEA-COMP:9955"/>
        <dbReference type="Rhea" id="RHEA-COMP:10186"/>
        <dbReference type="ChEBI" id="CHEBI:15377"/>
        <dbReference type="ChEBI" id="CHEBI:15378"/>
        <dbReference type="ChEBI" id="CHEBI:17790"/>
        <dbReference type="ChEBI" id="CHEBI:78846"/>
        <dbReference type="ChEBI" id="CHEBI:82735"/>
        <dbReference type="EC" id="3.1.1.85"/>
    </reaction>
</comment>
<feature type="binding site" evidence="5">
    <location>
        <begin position="82"/>
        <end position="83"/>
    </location>
    <ligand>
        <name>substrate</name>
    </ligand>
</feature>
<evidence type="ECO:0000256" key="5">
    <source>
        <dbReference type="HAMAP-Rule" id="MF_01260"/>
    </source>
</evidence>
<dbReference type="AlphaFoldDB" id="A0A249DZH2"/>
<keyword evidence="3 5" id="KW-0093">Biotin biosynthesis</keyword>
<feature type="binding site" evidence="5">
    <location>
        <begin position="143"/>
        <end position="147"/>
    </location>
    <ligand>
        <name>substrate</name>
    </ligand>
</feature>
<evidence type="ECO:0000313" key="7">
    <source>
        <dbReference type="Proteomes" id="UP000216438"/>
    </source>
</evidence>
<evidence type="ECO:0000256" key="2">
    <source>
        <dbReference type="ARBA" id="ARBA00022490"/>
    </source>
</evidence>
<dbReference type="Gene3D" id="3.40.50.1820">
    <property type="entry name" value="alpha/beta hydrolase"/>
    <property type="match status" value="1"/>
</dbReference>
<keyword evidence="1 5" id="KW-0719">Serine esterase</keyword>
<keyword evidence="4 5" id="KW-0378">Hydrolase</keyword>
<dbReference type="HAMAP" id="MF_01260">
    <property type="entry name" value="Carboxylester"/>
    <property type="match status" value="1"/>
</dbReference>
<dbReference type="EC" id="3.1.1.85" evidence="5"/>
<dbReference type="InterPro" id="IPR029058">
    <property type="entry name" value="AB_hydrolase_fold"/>
</dbReference>
<dbReference type="Pfam" id="PF00561">
    <property type="entry name" value="Abhydrolase_1"/>
    <property type="match status" value="1"/>
</dbReference>
<comment type="pathway">
    <text evidence="5">Cofactor biosynthesis; biotin biosynthesis.</text>
</comment>
<feature type="active site" evidence="5">
    <location>
        <position position="235"/>
    </location>
</feature>
<dbReference type="InterPro" id="IPR000073">
    <property type="entry name" value="AB_hydrolase_1"/>
</dbReference>
<dbReference type="NCBIfam" id="TIGR01738">
    <property type="entry name" value="bioH"/>
    <property type="match status" value="1"/>
</dbReference>
<name>A0A249DZH2_9ENTR</name>
<dbReference type="RefSeq" id="WP_046493612.1">
    <property type="nucleotide sequence ID" value="NZ_CP016303.1"/>
</dbReference>
<gene>
    <name evidence="5" type="primary">bioH</name>
    <name evidence="6" type="ORF">BA171_05340</name>
</gene>
<comment type="function">
    <text evidence="5">The physiological role of BioH is to remove the methyl group introduced by BioC when the pimeloyl moiety is complete. It allows to synthesize pimeloyl-ACP via the fatty acid synthetic pathway through the hydrolysis of the ester bonds of pimeloyl-ACP esters.</text>
</comment>
<feature type="binding site" evidence="5">
    <location>
        <position position="235"/>
    </location>
    <ligand>
        <name>substrate</name>
    </ligand>
</feature>
<dbReference type="UniPathway" id="UPA00078"/>
<dbReference type="GO" id="GO:0016020">
    <property type="term" value="C:membrane"/>
    <property type="evidence" value="ECO:0007669"/>
    <property type="project" value="TreeGrafter"/>
</dbReference>
<dbReference type="GO" id="GO:0005737">
    <property type="term" value="C:cytoplasm"/>
    <property type="evidence" value="ECO:0007669"/>
    <property type="project" value="UniProtKB-SubCell"/>
</dbReference>
<evidence type="ECO:0000256" key="3">
    <source>
        <dbReference type="ARBA" id="ARBA00022756"/>
    </source>
</evidence>
<dbReference type="SUPFAM" id="SSF53474">
    <property type="entry name" value="alpha/beta-Hydrolases"/>
    <property type="match status" value="1"/>
</dbReference>
<evidence type="ECO:0000313" key="6">
    <source>
        <dbReference type="EMBL" id="ASX26490.1"/>
    </source>
</evidence>
<dbReference type="EMBL" id="CP016303">
    <property type="protein sequence ID" value="ASX26490.1"/>
    <property type="molecule type" value="Genomic_DNA"/>
</dbReference>
<protein>
    <recommendedName>
        <fullName evidence="5">Pimeloyl-[acyl-carrier protein] methyl ester esterase</fullName>
        <ecNumber evidence="5">3.1.1.85</ecNumber>
    </recommendedName>
    <alternativeName>
        <fullName evidence="5">Biotin synthesis protein BioH</fullName>
    </alternativeName>
    <alternativeName>
        <fullName evidence="5">Carboxylesterase BioH</fullName>
    </alternativeName>
</protein>
<feature type="binding site" evidence="5">
    <location>
        <position position="22"/>
    </location>
    <ligand>
        <name>substrate</name>
    </ligand>
</feature>
<dbReference type="GO" id="GO:0090499">
    <property type="term" value="F:pimelyl-[acyl-carrier protein] methyl ester esterase activity"/>
    <property type="evidence" value="ECO:0007669"/>
    <property type="project" value="UniProtKB-EC"/>
</dbReference>
<dbReference type="Proteomes" id="UP000216438">
    <property type="component" value="Chromosome"/>
</dbReference>
<keyword evidence="2 5" id="KW-0963">Cytoplasm</keyword>
<dbReference type="InterPro" id="IPR050266">
    <property type="entry name" value="AB_hydrolase_sf"/>
</dbReference>
<dbReference type="InterPro" id="IPR010076">
    <property type="entry name" value="BioH"/>
</dbReference>
<accession>A0A249DZH2</accession>
<feature type="active site" description="Nucleophile" evidence="5">
    <location>
        <position position="82"/>
    </location>
</feature>